<feature type="transmembrane region" description="Helical" evidence="1">
    <location>
        <begin position="908"/>
        <end position="933"/>
    </location>
</feature>
<protein>
    <recommendedName>
        <fullName evidence="4">Ankyrin repeats (3 copies)</fullName>
    </recommendedName>
</protein>
<evidence type="ECO:0000313" key="2">
    <source>
        <dbReference type="EMBL" id="MFC3909889.1"/>
    </source>
</evidence>
<reference evidence="3" key="1">
    <citation type="journal article" date="2019" name="Int. J. Syst. Evol. Microbiol.">
        <title>The Global Catalogue of Microorganisms (GCM) 10K type strain sequencing project: providing services to taxonomists for standard genome sequencing and annotation.</title>
        <authorList>
            <consortium name="The Broad Institute Genomics Platform"/>
            <consortium name="The Broad Institute Genome Sequencing Center for Infectious Disease"/>
            <person name="Wu L."/>
            <person name="Ma J."/>
        </authorList>
    </citation>
    <scope>NUCLEOTIDE SEQUENCE [LARGE SCALE GENOMIC DNA]</scope>
    <source>
        <strain evidence="3">CCUG 59858</strain>
    </source>
</reference>
<keyword evidence="3" id="KW-1185">Reference proteome</keyword>
<dbReference type="InterPro" id="IPR052050">
    <property type="entry name" value="SecEffector_AnkRepeat"/>
</dbReference>
<dbReference type="PANTHER" id="PTHR46586:SF4">
    <property type="match status" value="1"/>
</dbReference>
<dbReference type="RefSeq" id="WP_382344546.1">
    <property type="nucleotide sequence ID" value="NZ_JBHSAB010000031.1"/>
</dbReference>
<evidence type="ECO:0008006" key="4">
    <source>
        <dbReference type="Google" id="ProtNLM"/>
    </source>
</evidence>
<keyword evidence="1" id="KW-0472">Membrane</keyword>
<name>A0ABV8CHU1_9GAMM</name>
<keyword evidence="1" id="KW-0812">Transmembrane</keyword>
<dbReference type="PANTHER" id="PTHR46586">
    <property type="entry name" value="ANKYRIN REPEAT-CONTAINING PROTEIN"/>
    <property type="match status" value="1"/>
</dbReference>
<evidence type="ECO:0000256" key="1">
    <source>
        <dbReference type="SAM" id="Phobius"/>
    </source>
</evidence>
<comment type="caution">
    <text evidence="2">The sequence shown here is derived from an EMBL/GenBank/DDBJ whole genome shotgun (WGS) entry which is preliminary data.</text>
</comment>
<gene>
    <name evidence="2" type="ORF">ACFORL_12495</name>
</gene>
<dbReference type="EMBL" id="JBHSAB010000031">
    <property type="protein sequence ID" value="MFC3909889.1"/>
    <property type="molecule type" value="Genomic_DNA"/>
</dbReference>
<dbReference type="SUPFAM" id="SSF48403">
    <property type="entry name" value="Ankyrin repeat"/>
    <property type="match status" value="2"/>
</dbReference>
<dbReference type="InterPro" id="IPR036770">
    <property type="entry name" value="Ankyrin_rpt-contain_sf"/>
</dbReference>
<keyword evidence="1" id="KW-1133">Transmembrane helix</keyword>
<proteinExistence type="predicted"/>
<organism evidence="2 3">
    <name type="scientific">Legionella dresdenensis</name>
    <dbReference type="NCBI Taxonomy" id="450200"/>
    <lineage>
        <taxon>Bacteria</taxon>
        <taxon>Pseudomonadati</taxon>
        <taxon>Pseudomonadota</taxon>
        <taxon>Gammaproteobacteria</taxon>
        <taxon>Legionellales</taxon>
        <taxon>Legionellaceae</taxon>
        <taxon>Legionella</taxon>
    </lineage>
</organism>
<dbReference type="Gene3D" id="1.25.40.20">
    <property type="entry name" value="Ankyrin repeat-containing domain"/>
    <property type="match status" value="1"/>
</dbReference>
<accession>A0ABV8CHU1</accession>
<dbReference type="Proteomes" id="UP001595758">
    <property type="component" value="Unassembled WGS sequence"/>
</dbReference>
<evidence type="ECO:0000313" key="3">
    <source>
        <dbReference type="Proteomes" id="UP001595758"/>
    </source>
</evidence>
<sequence length="954" mass="106861">MPQFFPFHDAIRCMESNNLDKFKELFSAIGDQSPGRETVEHLLRTACNDSLPKWEFIEYICFLTSENKPEQLTIDMVLKRAAAYSQWELVKKICLMGGDNKPSQTAIDVAAFHAHEQDQLTAFKAICEQSITKPSQKQLEDIVDAAIAAWPIKWEFIEYICFLTSANKPGQPAIDKTLKNAAVHSKWELVKKILKIENDNKPSQTAIDVAASHAHEQDQLTAFKTICEHSISKPSQKQLEDIVDAAIAAWPVKWEFIEYICFLTSANKPGQPAIDKALKNAAVHSKWELVKKILKIESDNKPSQTAIDVAASHAHEQDQLTAFKTICEHSITKPSQKQLEDILGAAFQAYPVKWEFIEYICFLTSENKPGQPAIDKALKNAAVHSKWELVKKILKIESDNKPSQTAIDVAAFHAHEQDQFAEFKEICEQSITKPSQKQLEYILGAAFQAYPVKWEFIEYICFLTSENKPGQPIIDKALNNATVYTKWELVKKILKIESDNKPGQAAIEVVLGQAASAGQLELVQDICTLPLERCPRAEAIQSAFLAAANSKNTGILAFFMEIETETRPTSETITKAFIDAAAANNNLVVQYFCELATPNRPDTALIEMAFDTAASKGHLDVIKFLLGETNPVRPEKKCVDAGFNRAISQGYVQLAHYFIFLDESCFESKQQAMEAGFLTAIEAPNGLGVLKFLVSAHKKTTIFDEKFLRDAYQKAVQLKSHSICRFFEQEKLFPIEKPIAQAEKPTVSAIPTRPQEIQKNVPDAGLTPKVTANGLREAVSQNNLSLVKHYCAMIVDNKLTIRDINEALKSANNKHIKQSLATAKAILQLHKDIAVFRSHGENLKQEKASESHGMRTTDLADQLKTHADNYAVAYFNGRSTKTQEKAFSTALKKGFCDMNDHRMPGRMLFLNIAAAATVIIPLIHYIFTGNFLFLNTKRQNQIQTIMDDLNVLTR</sequence>